<comment type="catalytic activity">
    <reaction evidence="9 10">
        <text>tRNA(Gly) + glycine + ATP = glycyl-tRNA(Gly) + AMP + diphosphate</text>
        <dbReference type="Rhea" id="RHEA:16013"/>
        <dbReference type="Rhea" id="RHEA-COMP:9664"/>
        <dbReference type="Rhea" id="RHEA-COMP:9683"/>
        <dbReference type="ChEBI" id="CHEBI:30616"/>
        <dbReference type="ChEBI" id="CHEBI:33019"/>
        <dbReference type="ChEBI" id="CHEBI:57305"/>
        <dbReference type="ChEBI" id="CHEBI:78442"/>
        <dbReference type="ChEBI" id="CHEBI:78522"/>
        <dbReference type="ChEBI" id="CHEBI:456215"/>
        <dbReference type="EC" id="6.1.1.14"/>
    </reaction>
</comment>
<evidence type="ECO:0000256" key="7">
    <source>
        <dbReference type="ARBA" id="ARBA00022917"/>
    </source>
</evidence>
<evidence type="ECO:0000256" key="1">
    <source>
        <dbReference type="ARBA" id="ARBA00004496"/>
    </source>
</evidence>
<dbReference type="EMBL" id="BAVS01000001">
    <property type="protein sequence ID" value="GAE91167.1"/>
    <property type="molecule type" value="Genomic_DNA"/>
</dbReference>
<keyword evidence="4 10" id="KW-0436">Ligase</keyword>
<keyword evidence="8 10" id="KW-0030">Aminoacyl-tRNA synthetase</keyword>
<evidence type="ECO:0000259" key="11">
    <source>
        <dbReference type="Pfam" id="PF05746"/>
    </source>
</evidence>
<gene>
    <name evidence="10" type="primary">glyS</name>
    <name evidence="12" type="ORF">JCM21714_106</name>
</gene>
<dbReference type="GO" id="GO:0005829">
    <property type="term" value="C:cytosol"/>
    <property type="evidence" value="ECO:0007669"/>
    <property type="project" value="TreeGrafter"/>
</dbReference>
<evidence type="ECO:0000256" key="2">
    <source>
        <dbReference type="ARBA" id="ARBA00008226"/>
    </source>
</evidence>
<dbReference type="GO" id="GO:0006426">
    <property type="term" value="P:glycyl-tRNA aminoacylation"/>
    <property type="evidence" value="ECO:0007669"/>
    <property type="project" value="UniProtKB-UniRule"/>
</dbReference>
<dbReference type="PANTHER" id="PTHR30075:SF2">
    <property type="entry name" value="GLYCINE--TRNA LIGASE, CHLOROPLASTIC_MITOCHONDRIAL 2"/>
    <property type="match status" value="1"/>
</dbReference>
<dbReference type="Pfam" id="PF02092">
    <property type="entry name" value="tRNA_synt_2f"/>
    <property type="match status" value="1"/>
</dbReference>
<dbReference type="PANTHER" id="PTHR30075">
    <property type="entry name" value="GLYCYL-TRNA SYNTHETASE"/>
    <property type="match status" value="1"/>
</dbReference>
<sequence length="697" mass="79760">MKTSNVLFEVGLEEMPARFMNDTKKQLKHKTIEWLKEIRLAYKHVSTFITPRRFAVIIEGLTEKQVDQEEEAKGPAKKIAIDEDGNWTKAAIGFAKGQGKSVDDIYIKEMNGTEYLFINKYIEGKTQDQLLPQFKDIILSLNFPKNMRWAEQNLRYVRPIKWLVALKDNTLIPFEIAGGVVTSNVSYGHRFLGEKFVINNPLDYAKLLEAQYVIVDTNQREQLIVNGIKALEQKNDWIIPVERDLLEEVTNLVEYPTVFSGSFSKEFLDIPQQVLITSMKEHQRYFPVQSGKGDLLPYFIGVRNGTAEHIDTVSRGNEKVLRARLQDAQFFFEEDQKQTIGHNLEQLDRMVFQEKLGTIADKVKRVVAIASIISSELNISNQEQAQVERAATISKFDLVTNMVNEFTELQGVMGRKYAEIFGEDDIVAQAIEEHYMPRNAHDEMPHSIVGSIVSIADKIDTIVGCFSVALIPSGSQDPYALRRQTLGILQIIQHHQLDINVMDITQKVFLIFEKNNIPTAEKSEVLEQLESFFKQRAAYIMKEANIESDIIEAVLVNTLTDFSFIFEKAKTLKQKKADSNFKEKQEGYVRVLNLAAKAKDSQKVDVSLFINEEEASLNQAYLQVKNKYNEAITNKDAAAIEILTPLVDPIHRFFDHTMVMDKDEKIRHNRLALLQLIAEDVKKYADLTKVQWKQSKA</sequence>
<organism evidence="12 13">
    <name type="scientific">Gracilibacillus boraciitolerans JCM 21714</name>
    <dbReference type="NCBI Taxonomy" id="1298598"/>
    <lineage>
        <taxon>Bacteria</taxon>
        <taxon>Bacillati</taxon>
        <taxon>Bacillota</taxon>
        <taxon>Bacilli</taxon>
        <taxon>Bacillales</taxon>
        <taxon>Bacillaceae</taxon>
        <taxon>Gracilibacillus</taxon>
    </lineage>
</organism>
<dbReference type="InterPro" id="IPR015944">
    <property type="entry name" value="Gly-tRNA-synth_bsu"/>
</dbReference>
<dbReference type="Proteomes" id="UP000019102">
    <property type="component" value="Unassembled WGS sequence"/>
</dbReference>
<evidence type="ECO:0000256" key="10">
    <source>
        <dbReference type="HAMAP-Rule" id="MF_00255"/>
    </source>
</evidence>
<dbReference type="InterPro" id="IPR006194">
    <property type="entry name" value="Gly-tRNA-synth_heterodimer"/>
</dbReference>
<dbReference type="AlphaFoldDB" id="W4VD88"/>
<comment type="similarity">
    <text evidence="2 10">Belongs to the class-II aminoacyl-tRNA synthetase family.</text>
</comment>
<protein>
    <recommendedName>
        <fullName evidence="10">Glycine--tRNA ligase beta subunit</fullName>
        <ecNumber evidence="10">6.1.1.14</ecNumber>
    </recommendedName>
    <alternativeName>
        <fullName evidence="10">Glycyl-tRNA synthetase beta subunit</fullName>
        <shortName evidence="10">GlyRS</shortName>
    </alternativeName>
</protein>
<dbReference type="PRINTS" id="PR01045">
    <property type="entry name" value="TRNASYNTHGB"/>
</dbReference>
<keyword evidence="7 10" id="KW-0648">Protein biosynthesis</keyword>
<dbReference type="PROSITE" id="PS50861">
    <property type="entry name" value="AA_TRNA_LIGASE_II_GLYAB"/>
    <property type="match status" value="1"/>
</dbReference>
<evidence type="ECO:0000313" key="13">
    <source>
        <dbReference type="Proteomes" id="UP000019102"/>
    </source>
</evidence>
<dbReference type="OrthoDB" id="9775440at2"/>
<keyword evidence="3 10" id="KW-0963">Cytoplasm</keyword>
<reference evidence="12 13" key="1">
    <citation type="journal article" date="2014" name="Genome Announc.">
        <title>Draft Genome Sequence of the Boron-Tolerant and Moderately Halotolerant Bacterium Gracilibacillus boraciitolerans JCM 21714T.</title>
        <authorList>
            <person name="Ahmed I."/>
            <person name="Oshima K."/>
            <person name="Suda W."/>
            <person name="Kitamura K."/>
            <person name="Iida T."/>
            <person name="Ohmori Y."/>
            <person name="Fujiwara T."/>
            <person name="Hattori M."/>
            <person name="Ohkuma M."/>
        </authorList>
    </citation>
    <scope>NUCLEOTIDE SEQUENCE [LARGE SCALE GENOMIC DNA]</scope>
    <source>
        <strain evidence="12 13">JCM 21714</strain>
    </source>
</reference>
<evidence type="ECO:0000313" key="12">
    <source>
        <dbReference type="EMBL" id="GAE91167.1"/>
    </source>
</evidence>
<dbReference type="InterPro" id="IPR008909">
    <property type="entry name" value="DALR_anticod-bd"/>
</dbReference>
<evidence type="ECO:0000256" key="4">
    <source>
        <dbReference type="ARBA" id="ARBA00022598"/>
    </source>
</evidence>
<dbReference type="EC" id="6.1.1.14" evidence="10"/>
<dbReference type="HAMAP" id="MF_00255">
    <property type="entry name" value="Gly_tRNA_synth_beta"/>
    <property type="match status" value="1"/>
</dbReference>
<evidence type="ECO:0000256" key="9">
    <source>
        <dbReference type="ARBA" id="ARBA00047937"/>
    </source>
</evidence>
<dbReference type="NCBIfam" id="TIGR00211">
    <property type="entry name" value="glyS"/>
    <property type="match status" value="1"/>
</dbReference>
<dbReference type="GO" id="GO:0004820">
    <property type="term" value="F:glycine-tRNA ligase activity"/>
    <property type="evidence" value="ECO:0007669"/>
    <property type="project" value="UniProtKB-UniRule"/>
</dbReference>
<dbReference type="GO" id="GO:0004814">
    <property type="term" value="F:arginine-tRNA ligase activity"/>
    <property type="evidence" value="ECO:0007669"/>
    <property type="project" value="InterPro"/>
</dbReference>
<dbReference type="RefSeq" id="WP_035720831.1">
    <property type="nucleotide sequence ID" value="NZ_BAVS01000001.1"/>
</dbReference>
<dbReference type="eggNOG" id="COG0751">
    <property type="taxonomic scope" value="Bacteria"/>
</dbReference>
<dbReference type="Pfam" id="PF05746">
    <property type="entry name" value="DALR_1"/>
    <property type="match status" value="1"/>
</dbReference>
<evidence type="ECO:0000256" key="6">
    <source>
        <dbReference type="ARBA" id="ARBA00022840"/>
    </source>
</evidence>
<keyword evidence="6 10" id="KW-0067">ATP-binding</keyword>
<comment type="subcellular location">
    <subcellularLocation>
        <location evidence="1 10">Cytoplasm</location>
    </subcellularLocation>
</comment>
<feature type="domain" description="DALR anticodon binding" evidence="11">
    <location>
        <begin position="585"/>
        <end position="687"/>
    </location>
</feature>
<dbReference type="GO" id="GO:0005524">
    <property type="term" value="F:ATP binding"/>
    <property type="evidence" value="ECO:0007669"/>
    <property type="project" value="UniProtKB-UniRule"/>
</dbReference>
<dbReference type="SUPFAM" id="SSF109604">
    <property type="entry name" value="HD-domain/PDEase-like"/>
    <property type="match status" value="1"/>
</dbReference>
<dbReference type="GO" id="GO:0006420">
    <property type="term" value="P:arginyl-tRNA aminoacylation"/>
    <property type="evidence" value="ECO:0007669"/>
    <property type="project" value="InterPro"/>
</dbReference>
<evidence type="ECO:0000256" key="3">
    <source>
        <dbReference type="ARBA" id="ARBA00022490"/>
    </source>
</evidence>
<keyword evidence="5 10" id="KW-0547">Nucleotide-binding</keyword>
<comment type="subunit">
    <text evidence="10">Tetramer of two alpha and two beta subunits.</text>
</comment>
<evidence type="ECO:0000256" key="8">
    <source>
        <dbReference type="ARBA" id="ARBA00023146"/>
    </source>
</evidence>
<name>W4VD88_9BACI</name>
<dbReference type="STRING" id="1298598.JCM21714_106"/>
<accession>W4VD88</accession>
<comment type="caution">
    <text evidence="12">The sequence shown here is derived from an EMBL/GenBank/DDBJ whole genome shotgun (WGS) entry which is preliminary data.</text>
</comment>
<evidence type="ECO:0000256" key="5">
    <source>
        <dbReference type="ARBA" id="ARBA00022741"/>
    </source>
</evidence>
<keyword evidence="13" id="KW-1185">Reference proteome</keyword>
<proteinExistence type="inferred from homology"/>